<dbReference type="EMBL" id="GGEC01009710">
    <property type="protein sequence ID" value="MBW90193.1"/>
    <property type="molecule type" value="Transcribed_RNA"/>
</dbReference>
<dbReference type="AlphaFoldDB" id="A0A2P2J9R4"/>
<sequence length="42" mass="4811">MSIIPGPQSHWHGGMMMVTYWGGEMRWQAAHGWLAQGKAKWL</sequence>
<reference evidence="1" key="1">
    <citation type="submission" date="2018-02" db="EMBL/GenBank/DDBJ databases">
        <title>Rhizophora mucronata_Transcriptome.</title>
        <authorList>
            <person name="Meera S.P."/>
            <person name="Sreeshan A."/>
            <person name="Augustine A."/>
        </authorList>
    </citation>
    <scope>NUCLEOTIDE SEQUENCE</scope>
    <source>
        <tissue evidence="1">Leaf</tissue>
    </source>
</reference>
<organism evidence="1">
    <name type="scientific">Rhizophora mucronata</name>
    <name type="common">Asiatic mangrove</name>
    <dbReference type="NCBI Taxonomy" id="61149"/>
    <lineage>
        <taxon>Eukaryota</taxon>
        <taxon>Viridiplantae</taxon>
        <taxon>Streptophyta</taxon>
        <taxon>Embryophyta</taxon>
        <taxon>Tracheophyta</taxon>
        <taxon>Spermatophyta</taxon>
        <taxon>Magnoliopsida</taxon>
        <taxon>eudicotyledons</taxon>
        <taxon>Gunneridae</taxon>
        <taxon>Pentapetalae</taxon>
        <taxon>rosids</taxon>
        <taxon>fabids</taxon>
        <taxon>Malpighiales</taxon>
        <taxon>Rhizophoraceae</taxon>
        <taxon>Rhizophora</taxon>
    </lineage>
</organism>
<name>A0A2P2J9R4_RHIMU</name>
<accession>A0A2P2J9R4</accession>
<evidence type="ECO:0000313" key="1">
    <source>
        <dbReference type="EMBL" id="MBW90193.1"/>
    </source>
</evidence>
<proteinExistence type="predicted"/>
<protein>
    <submittedName>
        <fullName evidence="1">Uncharacterized protein</fullName>
    </submittedName>
</protein>